<protein>
    <submittedName>
        <fullName evidence="3">HD domain-containing protein</fullName>
    </submittedName>
</protein>
<dbReference type="PANTHER" id="PTHR43155:SF2">
    <property type="entry name" value="CYCLIC DI-GMP PHOSPHODIESTERASE PA4108"/>
    <property type="match status" value="1"/>
</dbReference>
<name>A0ABY8UWB9_9BACI</name>
<dbReference type="SUPFAM" id="SSF52242">
    <property type="entry name" value="Cobalamin (vitamin B12)-binding domain"/>
    <property type="match status" value="1"/>
</dbReference>
<dbReference type="InterPro" id="IPR006158">
    <property type="entry name" value="Cobalamin-bd"/>
</dbReference>
<feature type="domain" description="HD-GYP" evidence="2">
    <location>
        <begin position="101"/>
        <end position="299"/>
    </location>
</feature>
<reference evidence="3 4" key="1">
    <citation type="submission" date="2023-05" db="EMBL/GenBank/DDBJ databases">
        <title>Comparative genomics reveals the evidence of polycyclic aromatic hydrocarbons degradation in moderately halophilic genus Pontibacillus.</title>
        <authorList>
            <person name="Yang H."/>
            <person name="Qian Z."/>
        </authorList>
    </citation>
    <scope>NUCLEOTIDE SEQUENCE [LARGE SCALE GENOMIC DNA]</scope>
    <source>
        <strain evidence="4">HN14</strain>
    </source>
</reference>
<proteinExistence type="predicted"/>
<dbReference type="Proteomes" id="UP001236652">
    <property type="component" value="Chromosome"/>
</dbReference>
<sequence>MKQLTRNLKEGDLISQDVSVGEKLILKKGTKMTLNIQERLKKWGVEEVQIQTAEEPVHNEQPNKKILSENPTRYESLFQESLSTVYSENRYGVALHAKTTIHRLKELFIKVMTHSPLSSKLMQLKKKDPHSFHHSFDVFVFGAIFSDYLKTGDQEDFATSCLFHDIGKLDVPDTILLKESKLTFKEYEMIKEHTINGEDTLRDHNASLLSQKMARSHHERLDGSGYPDGFEHLSDPEKIIGIIDVYSALTLDRVYRSAKPSVEALEIILESKSQFDPQLVYRFMNMLKIYPLHTRVLTSTNERAHIIYVSDKQPLTPIIQFENTDTVKQIPHNFSLSISRFLGWKEDYIRERKESNWALYMKSLFNADKRMAEYQFYKLIDDLRMENIYTEVFAASMKEVGQMYAEGKISIAEEHVATYMTKELMKSFTQEKGKEGNQQGKVLLTTVGKEGHSLPLELFSETLKINGWDTYNFTPSIPINELIHFAKINEIAFIGFSIIMKDNIPQLESDLHLIKTALPSVKILVGGPQIDEVSHENVDGFAKDATTGLRVITELRG</sequence>
<dbReference type="PROSITE" id="PS51332">
    <property type="entry name" value="B12_BINDING"/>
    <property type="match status" value="1"/>
</dbReference>
<evidence type="ECO:0000259" key="2">
    <source>
        <dbReference type="PROSITE" id="PS51832"/>
    </source>
</evidence>
<dbReference type="Pfam" id="PF02607">
    <property type="entry name" value="B12-binding_2"/>
    <property type="match status" value="1"/>
</dbReference>
<dbReference type="RefSeq" id="WP_231417903.1">
    <property type="nucleotide sequence ID" value="NZ_CP126446.1"/>
</dbReference>
<dbReference type="InterPro" id="IPR003759">
    <property type="entry name" value="Cbl-bd_cap"/>
</dbReference>
<dbReference type="Pfam" id="PF02310">
    <property type="entry name" value="B12-binding"/>
    <property type="match status" value="1"/>
</dbReference>
<dbReference type="SUPFAM" id="SSF109604">
    <property type="entry name" value="HD-domain/PDEase-like"/>
    <property type="match status" value="1"/>
</dbReference>
<dbReference type="Gene3D" id="1.10.1240.10">
    <property type="entry name" value="Methionine synthase domain"/>
    <property type="match status" value="1"/>
</dbReference>
<dbReference type="Pfam" id="PF13487">
    <property type="entry name" value="HD_5"/>
    <property type="match status" value="1"/>
</dbReference>
<dbReference type="CDD" id="cd00077">
    <property type="entry name" value="HDc"/>
    <property type="match status" value="1"/>
</dbReference>
<dbReference type="PANTHER" id="PTHR43155">
    <property type="entry name" value="CYCLIC DI-GMP PHOSPHODIESTERASE PA4108-RELATED"/>
    <property type="match status" value="1"/>
</dbReference>
<dbReference type="PROSITE" id="PS51832">
    <property type="entry name" value="HD_GYP"/>
    <property type="match status" value="1"/>
</dbReference>
<organism evidence="3 4">
    <name type="scientific">Pontibacillus chungwhensis</name>
    <dbReference type="NCBI Taxonomy" id="265426"/>
    <lineage>
        <taxon>Bacteria</taxon>
        <taxon>Bacillati</taxon>
        <taxon>Bacillota</taxon>
        <taxon>Bacilli</taxon>
        <taxon>Bacillales</taxon>
        <taxon>Bacillaceae</taxon>
        <taxon>Pontibacillus</taxon>
    </lineage>
</organism>
<dbReference type="InterPro" id="IPR037522">
    <property type="entry name" value="HD_GYP_dom"/>
</dbReference>
<keyword evidence="4" id="KW-1185">Reference proteome</keyword>
<dbReference type="InterPro" id="IPR036724">
    <property type="entry name" value="Cobalamin-bd_sf"/>
</dbReference>
<dbReference type="InterPro" id="IPR036594">
    <property type="entry name" value="Meth_synthase_dom"/>
</dbReference>
<dbReference type="EMBL" id="CP126446">
    <property type="protein sequence ID" value="WIF97713.1"/>
    <property type="molecule type" value="Genomic_DNA"/>
</dbReference>
<dbReference type="InterPro" id="IPR003607">
    <property type="entry name" value="HD/PDEase_dom"/>
</dbReference>
<accession>A0ABY8UWB9</accession>
<dbReference type="SMART" id="SM00471">
    <property type="entry name" value="HDc"/>
    <property type="match status" value="1"/>
</dbReference>
<dbReference type="Gene3D" id="1.10.3210.10">
    <property type="entry name" value="Hypothetical protein af1432"/>
    <property type="match status" value="1"/>
</dbReference>
<dbReference type="Gene3D" id="3.40.50.280">
    <property type="entry name" value="Cobalamin-binding domain"/>
    <property type="match status" value="1"/>
</dbReference>
<evidence type="ECO:0000313" key="3">
    <source>
        <dbReference type="EMBL" id="WIF97713.1"/>
    </source>
</evidence>
<evidence type="ECO:0000313" key="4">
    <source>
        <dbReference type="Proteomes" id="UP001236652"/>
    </source>
</evidence>
<gene>
    <name evidence="3" type="ORF">QNI29_18605</name>
</gene>
<feature type="domain" description="B12-binding" evidence="1">
    <location>
        <begin position="439"/>
        <end position="557"/>
    </location>
</feature>
<evidence type="ECO:0000259" key="1">
    <source>
        <dbReference type="PROSITE" id="PS51332"/>
    </source>
</evidence>